<protein>
    <submittedName>
        <fullName evidence="2">Uncharacterized protein</fullName>
    </submittedName>
</protein>
<evidence type="ECO:0000313" key="2">
    <source>
        <dbReference type="EMBL" id="JAH93534.1"/>
    </source>
</evidence>
<reference evidence="2" key="1">
    <citation type="submission" date="2014-11" db="EMBL/GenBank/DDBJ databases">
        <authorList>
            <person name="Amaro Gonzalez C."/>
        </authorList>
    </citation>
    <scope>NUCLEOTIDE SEQUENCE</scope>
</reference>
<accession>A0A0E9WSY6</accession>
<sequence>MSDKTMYLTISLQNFFHLLLYTGISACPYIEYLRSIYCISACTGVREQLYFIIVLLAGFFLC</sequence>
<name>A0A0E9WSY6_ANGAN</name>
<keyword evidence="1" id="KW-0472">Membrane</keyword>
<keyword evidence="1" id="KW-1133">Transmembrane helix</keyword>
<dbReference type="PROSITE" id="PS51257">
    <property type="entry name" value="PROKAR_LIPOPROTEIN"/>
    <property type="match status" value="1"/>
</dbReference>
<organism evidence="2">
    <name type="scientific">Anguilla anguilla</name>
    <name type="common">European freshwater eel</name>
    <name type="synonym">Muraena anguilla</name>
    <dbReference type="NCBI Taxonomy" id="7936"/>
    <lineage>
        <taxon>Eukaryota</taxon>
        <taxon>Metazoa</taxon>
        <taxon>Chordata</taxon>
        <taxon>Craniata</taxon>
        <taxon>Vertebrata</taxon>
        <taxon>Euteleostomi</taxon>
        <taxon>Actinopterygii</taxon>
        <taxon>Neopterygii</taxon>
        <taxon>Teleostei</taxon>
        <taxon>Anguilliformes</taxon>
        <taxon>Anguillidae</taxon>
        <taxon>Anguilla</taxon>
    </lineage>
</organism>
<feature type="transmembrane region" description="Helical" evidence="1">
    <location>
        <begin position="36"/>
        <end position="61"/>
    </location>
</feature>
<keyword evidence="1" id="KW-0812">Transmembrane</keyword>
<dbReference type="AlphaFoldDB" id="A0A0E9WSY6"/>
<evidence type="ECO:0000256" key="1">
    <source>
        <dbReference type="SAM" id="Phobius"/>
    </source>
</evidence>
<reference evidence="2" key="2">
    <citation type="journal article" date="2015" name="Fish Shellfish Immunol.">
        <title>Early steps in the European eel (Anguilla anguilla)-Vibrio vulnificus interaction in the gills: Role of the RtxA13 toxin.</title>
        <authorList>
            <person name="Callol A."/>
            <person name="Pajuelo D."/>
            <person name="Ebbesson L."/>
            <person name="Teles M."/>
            <person name="MacKenzie S."/>
            <person name="Amaro C."/>
        </authorList>
    </citation>
    <scope>NUCLEOTIDE SEQUENCE</scope>
</reference>
<proteinExistence type="predicted"/>
<dbReference type="EMBL" id="GBXM01015043">
    <property type="protein sequence ID" value="JAH93534.1"/>
    <property type="molecule type" value="Transcribed_RNA"/>
</dbReference>